<feature type="transmembrane region" description="Helical" evidence="1">
    <location>
        <begin position="1315"/>
        <end position="1338"/>
    </location>
</feature>
<keyword evidence="1" id="KW-1133">Transmembrane helix</keyword>
<keyword evidence="2" id="KW-0732">Signal</keyword>
<dbReference type="CDD" id="cd00064">
    <property type="entry name" value="FU"/>
    <property type="match status" value="1"/>
</dbReference>
<feature type="chain" id="PRO_5022145165" evidence="2">
    <location>
        <begin position="24"/>
        <end position="1519"/>
    </location>
</feature>
<dbReference type="EMBL" id="MK315123">
    <property type="protein sequence ID" value="QDH09117.1"/>
    <property type="molecule type" value="Genomic_DNA"/>
</dbReference>
<gene>
    <name evidence="3" type="primary">MTAX</name>
</gene>
<evidence type="ECO:0000256" key="2">
    <source>
        <dbReference type="SAM" id="SignalP"/>
    </source>
</evidence>
<feature type="transmembrane region" description="Helical" evidence="1">
    <location>
        <begin position="1456"/>
        <end position="1474"/>
    </location>
</feature>
<keyword evidence="1" id="KW-0812">Transmembrane</keyword>
<proteinExistence type="predicted"/>
<reference evidence="3" key="1">
    <citation type="submission" date="2018-12" db="EMBL/GenBank/DDBJ databases">
        <authorList>
            <person name="Yan G."/>
        </authorList>
    </citation>
    <scope>NUCLEOTIDE SEQUENCE</scope>
    <source>
        <strain evidence="3">TSC_SD01609</strain>
    </source>
</reference>
<feature type="signal peptide" evidence="2">
    <location>
        <begin position="1"/>
        <end position="23"/>
    </location>
</feature>
<dbReference type="SUPFAM" id="SSF57184">
    <property type="entry name" value="Growth factor receptor domain"/>
    <property type="match status" value="1"/>
</dbReference>
<protein>
    <submittedName>
        <fullName evidence="3">MTAXp</fullName>
    </submittedName>
</protein>
<evidence type="ECO:0000256" key="1">
    <source>
        <dbReference type="SAM" id="Phobius"/>
    </source>
</evidence>
<dbReference type="SMART" id="SM00261">
    <property type="entry name" value="FU"/>
    <property type="match status" value="2"/>
</dbReference>
<name>A0A513X5A0_TETBO</name>
<organism evidence="3">
    <name type="scientific">Tetrahymena borealis</name>
    <dbReference type="NCBI Taxonomy" id="5893"/>
    <lineage>
        <taxon>Eukaryota</taxon>
        <taxon>Sar</taxon>
        <taxon>Alveolata</taxon>
        <taxon>Ciliophora</taxon>
        <taxon>Intramacronucleata</taxon>
        <taxon>Oligohymenophorea</taxon>
        <taxon>Hymenostomatida</taxon>
        <taxon>Tetrahymenina</taxon>
        <taxon>Tetrahymenidae</taxon>
        <taxon>Tetrahymena</taxon>
    </lineage>
</organism>
<dbReference type="InterPro" id="IPR009030">
    <property type="entry name" value="Growth_fac_rcpt_cys_sf"/>
</dbReference>
<feature type="transmembrane region" description="Helical" evidence="1">
    <location>
        <begin position="1480"/>
        <end position="1502"/>
    </location>
</feature>
<sequence length="1519" mass="176831">MNLIKVIIFSLLLKIFLCQYSQGIYFSEQFTFNYKRIKGDNGNNLLIETNGDFIKEDIIIKRQNETTKIYENIQFNRTSKSLIFNSEQLPITNFKIENYLMNIPQNSIGQILYVSLLDKNNQTIRKQQMIQSIVSDQKQNEEFQIFIQSKEDDNTYAGVLVQSIPNKIFKKQCNDCNNITIKLEVFYYPYLNGTNNIIPYENEIDTKFDGENIVLKKYTKEIIKTSTYTNATYQLVIDYQKIPDSFKIIQFSLRNYQFEKINYYFQSFGISLKKIINSNNIGPYISTNIVQNALILPYYSYNPTWNDLINAHASIIQIDFYLQPQWSCRLIQLTIPQIFQKQINGNDQVYFYYKLDSDNQLRGNIVKYNNITGAYTFRDFSFSFENQYRYLILSSFSSPYLEELSIELQMKCDNFDPLIIKNISISQNTKDKIGSSINQISMIFDDRDEKYFELQFSIKNITNIDSVLLLQMPLQLYFTDNDINNVDIFGFIFSSYKWDQNNILFENTTFNSNQIHLKFKQVKLKQNKNIKWIINIRCFNKRQFIFYTTESTVQDLQILETKIDLPTDLTTLLVKTFQLRKPFPNDQILENRTLVPSSLFIQFDVTRFTDSCAWIIFTVPQDIVIGRIENPLVSFQDCQNQQHSYQSSNDDQSKQVILINKNSNNIFFSCKYLKSIATLTQIGSEQILQCLNNTVSIQHTENPQEQKLTNNLTLYFANLKTPDQTDDSPPIQFNPQTYNQQQNYAYQAYETQSFTGIYIEQEFEPIHLSLQAISNFTYDVTTYNLSFILPIYLHKEDYQVKVKLPIKYLGSNPTKDILCGPTPDYEGQLASQVVNQISIEINVHSLLQPGFLFNCVFANSARINQTDLSINQLEEDSSLNMLFIQVYQEGKLLSEIQKNLNMSGSQPLSEWIYIAKYDPLTLSSYYMGQIGAEYTFSFDQIILPESNDQQQRFIEIQIDNSLMISEQTKCFLIIFSKDIPENLKEFKLEVNCQIIQPNILLLPSQALFSIKQPFKIQLSSIRNPIQDIGSSNKINLKLKFQFSYIWQRSLGIEEQTHYITQTQFSIDIFFNCNSSCQGCTQNYQNCIKCSSEFKLQQIKGNRKECVKKCDQLQAIIGNECTNCQVLEQNCSTCSSENLKQCNGCSEGYIYIQKWQSCVDQSLFPRRILITQNYENEEKIENTKSDVLQYEPNKNHDNFRLIQENSSSDKDQVINKEQNQNSQLLNKFQESLEGLKSGKIIFLYFICSAAAFSIFLNTLQEIFKKWKVSHQYVNNNSDQNKSKNPTQNQNIDQFNNHNIQIKEILEQIYSYRYTSLMLFILSVTEIIQIPYILFWGLAISDSNLAHPVMQTLIGTCALSGISWIFDSYQLGFILANKNNTPKNSCIFNPLPLSKREGLLSFTIIITRIIFSLVPKSVCITLSNAFNINGWFCYPYFEDQGRSSVLLTNLRKILGQQIKCNIAGITAFITLLNLQYPEIMESFTLIYDIIIFNIIMAILCFFNIRTIDSILLKLHELTENS</sequence>
<feature type="transmembrane region" description="Helical" evidence="1">
    <location>
        <begin position="1240"/>
        <end position="1258"/>
    </location>
</feature>
<keyword evidence="1" id="KW-0472">Membrane</keyword>
<evidence type="ECO:0000313" key="3">
    <source>
        <dbReference type="EMBL" id="QDH09117.1"/>
    </source>
</evidence>
<dbReference type="InterPro" id="IPR006212">
    <property type="entry name" value="Furin_repeat"/>
</dbReference>
<accession>A0A513X5A0</accession>
<feature type="transmembrane region" description="Helical" evidence="1">
    <location>
        <begin position="1350"/>
        <end position="1374"/>
    </location>
</feature>